<proteinExistence type="inferred from homology"/>
<feature type="active site" evidence="6">
    <location>
        <position position="163"/>
    </location>
</feature>
<dbReference type="Pfam" id="PF12697">
    <property type="entry name" value="Abhydrolase_6"/>
    <property type="match status" value="1"/>
</dbReference>
<dbReference type="Proteomes" id="UP001372834">
    <property type="component" value="Unassembled WGS sequence"/>
</dbReference>
<feature type="domain" description="AB hydrolase-1" evidence="7">
    <location>
        <begin position="67"/>
        <end position="380"/>
    </location>
</feature>
<keyword evidence="2 5" id="KW-0719">Serine esterase</keyword>
<dbReference type="InterPro" id="IPR029058">
    <property type="entry name" value="AB_hydrolase_fold"/>
</dbReference>
<evidence type="ECO:0000259" key="7">
    <source>
        <dbReference type="Pfam" id="PF12697"/>
    </source>
</evidence>
<feature type="active site" evidence="6">
    <location>
        <position position="188"/>
    </location>
</feature>
<comment type="similarity">
    <text evidence="1 5">Belongs to the AB hydrolase superfamily.</text>
</comment>
<dbReference type="EC" id="3.1.1.-" evidence="5"/>
<sequence>MSSLQKTIMKSRLPPMAPNSRFGKRMAMRKNDYTPVEWNKYFEKFTDVRVESGKFRIYMLGSEGPVLFLLHGGGLSALGWSLFAVSNMNVNLNYFGELLKDKSECITKMVKCRVVAMDLRGHGSTKTNDEFNLSAETLSKDTGDVIQELYGDESPPIILMGHSMGGAIAIHTAYKNYISNLIGLVVIDVVEGTAMDALSSMQSFLRGRPKTFVSLENAIEWCVRSGQVRNVESAKVSMPGQIINCETGDLAIEDISGYVPTPSTPFVQSTVAPDQILEENENGENSVNEKFKAPKSEAPKPKYKWRIDLSQTETHWPGWFKGLSSLFLSCSVPKLLILAGIDTLDRELTVGQMQGKFQMQVLPQCGHAVHEDVPDKVAEVLASFMTVSWLLSGVERVACERRDVRVK</sequence>
<dbReference type="EMBL" id="JAWJWE010000039">
    <property type="protein sequence ID" value="KAK6620786.1"/>
    <property type="molecule type" value="Genomic_DNA"/>
</dbReference>
<organism evidence="8 9">
    <name type="scientific">Polyplax serrata</name>
    <name type="common">Common mouse louse</name>
    <dbReference type="NCBI Taxonomy" id="468196"/>
    <lineage>
        <taxon>Eukaryota</taxon>
        <taxon>Metazoa</taxon>
        <taxon>Ecdysozoa</taxon>
        <taxon>Arthropoda</taxon>
        <taxon>Hexapoda</taxon>
        <taxon>Insecta</taxon>
        <taxon>Pterygota</taxon>
        <taxon>Neoptera</taxon>
        <taxon>Paraneoptera</taxon>
        <taxon>Psocodea</taxon>
        <taxon>Troctomorpha</taxon>
        <taxon>Phthiraptera</taxon>
        <taxon>Anoplura</taxon>
        <taxon>Polyplacidae</taxon>
        <taxon>Polyplax</taxon>
    </lineage>
</organism>
<dbReference type="SUPFAM" id="SSF53474">
    <property type="entry name" value="alpha/beta-Hydrolases"/>
    <property type="match status" value="1"/>
</dbReference>
<evidence type="ECO:0000256" key="2">
    <source>
        <dbReference type="ARBA" id="ARBA00022487"/>
    </source>
</evidence>
<feature type="active site" evidence="6">
    <location>
        <position position="367"/>
    </location>
</feature>
<dbReference type="PANTHER" id="PTHR14189:SF0">
    <property type="entry name" value="PROTEIN PHOSPHATASE METHYLESTERASE 1"/>
    <property type="match status" value="1"/>
</dbReference>
<evidence type="ECO:0000313" key="9">
    <source>
        <dbReference type="Proteomes" id="UP001372834"/>
    </source>
</evidence>
<evidence type="ECO:0000256" key="5">
    <source>
        <dbReference type="PIRNR" id="PIRNR022950"/>
    </source>
</evidence>
<dbReference type="Gene3D" id="3.40.50.1820">
    <property type="entry name" value="alpha/beta hydrolase"/>
    <property type="match status" value="1"/>
</dbReference>
<dbReference type="PANTHER" id="PTHR14189">
    <property type="entry name" value="PROTEIN PHOSPHATASE METHYLESTERASE-1 RELATED"/>
    <property type="match status" value="1"/>
</dbReference>
<evidence type="ECO:0000256" key="6">
    <source>
        <dbReference type="PIRSR" id="PIRSR022950-1"/>
    </source>
</evidence>
<gene>
    <name evidence="8" type="ORF">RUM43_011081</name>
</gene>
<comment type="caution">
    <text evidence="8">The sequence shown here is derived from an EMBL/GenBank/DDBJ whole genome shotgun (WGS) entry which is preliminary data.</text>
</comment>
<keyword evidence="3 5" id="KW-0378">Hydrolase</keyword>
<name>A0AAN8NT46_POLSC</name>
<dbReference type="GO" id="GO:0051723">
    <property type="term" value="F:protein methylesterase activity"/>
    <property type="evidence" value="ECO:0007669"/>
    <property type="project" value="UniProtKB-EC"/>
</dbReference>
<accession>A0AAN8NT46</accession>
<dbReference type="PIRSF" id="PIRSF022950">
    <property type="entry name" value="PPase_methylesterase_euk"/>
    <property type="match status" value="1"/>
</dbReference>
<dbReference type="InterPro" id="IPR000073">
    <property type="entry name" value="AB_hydrolase_1"/>
</dbReference>
<comment type="catalytic activity">
    <reaction evidence="4">
        <text>[phosphatase 2A protein]-C-terminal L-leucine methyl ester + H2O = [phosphatase 2A protein]-C-terminal L-leucine + methanol + H(+)</text>
        <dbReference type="Rhea" id="RHEA:48548"/>
        <dbReference type="Rhea" id="RHEA-COMP:12134"/>
        <dbReference type="Rhea" id="RHEA-COMP:12135"/>
        <dbReference type="ChEBI" id="CHEBI:15377"/>
        <dbReference type="ChEBI" id="CHEBI:15378"/>
        <dbReference type="ChEBI" id="CHEBI:17790"/>
        <dbReference type="ChEBI" id="CHEBI:90516"/>
        <dbReference type="ChEBI" id="CHEBI:90517"/>
        <dbReference type="EC" id="3.1.1.89"/>
    </reaction>
</comment>
<evidence type="ECO:0000256" key="1">
    <source>
        <dbReference type="ARBA" id="ARBA00008645"/>
    </source>
</evidence>
<evidence type="ECO:0000256" key="3">
    <source>
        <dbReference type="ARBA" id="ARBA00022801"/>
    </source>
</evidence>
<dbReference type="InterPro" id="IPR016812">
    <property type="entry name" value="PPase_methylesterase_euk"/>
</dbReference>
<comment type="function">
    <text evidence="5">Demethylates proteins that have been reversibly carboxymethylated.</text>
</comment>
<evidence type="ECO:0000313" key="8">
    <source>
        <dbReference type="EMBL" id="KAK6620786.1"/>
    </source>
</evidence>
<evidence type="ECO:0000256" key="4">
    <source>
        <dbReference type="ARBA" id="ARBA00049203"/>
    </source>
</evidence>
<protein>
    <recommendedName>
        <fullName evidence="5">Protein phosphatase methylesterase 1</fullName>
        <shortName evidence="5">PME-1</shortName>
        <ecNumber evidence="5">3.1.1.-</ecNumber>
    </recommendedName>
</protein>
<reference evidence="8 9" key="1">
    <citation type="submission" date="2023-10" db="EMBL/GenBank/DDBJ databases">
        <title>Genomes of two closely related lineages of the louse Polyplax serrata with different host specificities.</title>
        <authorList>
            <person name="Martinu J."/>
            <person name="Tarabai H."/>
            <person name="Stefka J."/>
            <person name="Hypsa V."/>
        </authorList>
    </citation>
    <scope>NUCLEOTIDE SEQUENCE [LARGE SCALE GENOMIC DNA]</scope>
    <source>
        <strain evidence="8">HR10_N</strain>
    </source>
</reference>
<dbReference type="AlphaFoldDB" id="A0AAN8NT46"/>